<dbReference type="SUPFAM" id="SSF52833">
    <property type="entry name" value="Thioredoxin-like"/>
    <property type="match status" value="1"/>
</dbReference>
<dbReference type="RefSeq" id="WP_283414447.1">
    <property type="nucleotide sequence ID" value="NZ_FXUA01000008.1"/>
</dbReference>
<organism evidence="2 3">
    <name type="scientific">Algoriphagus winogradskyi</name>
    <dbReference type="NCBI Taxonomy" id="237017"/>
    <lineage>
        <taxon>Bacteria</taxon>
        <taxon>Pseudomonadati</taxon>
        <taxon>Bacteroidota</taxon>
        <taxon>Cytophagia</taxon>
        <taxon>Cytophagales</taxon>
        <taxon>Cyclobacteriaceae</taxon>
        <taxon>Algoriphagus</taxon>
    </lineage>
</organism>
<evidence type="ECO:0000313" key="2">
    <source>
        <dbReference type="EMBL" id="SMP33481.1"/>
    </source>
</evidence>
<dbReference type="InterPro" id="IPR036249">
    <property type="entry name" value="Thioredoxin-like_sf"/>
</dbReference>
<comment type="caution">
    <text evidence="2">The sequence shown here is derived from an EMBL/GenBank/DDBJ whole genome shotgun (WGS) entry which is preliminary data.</text>
</comment>
<dbReference type="Proteomes" id="UP001157915">
    <property type="component" value="Unassembled WGS sequence"/>
</dbReference>
<feature type="chain" id="PRO_5045305785" description="Thioredoxin domain-containing protein" evidence="1">
    <location>
        <begin position="25"/>
        <end position="552"/>
    </location>
</feature>
<evidence type="ECO:0000256" key="1">
    <source>
        <dbReference type="SAM" id="SignalP"/>
    </source>
</evidence>
<name>A0ABY1PID1_9BACT</name>
<sequence>MKKTLLICLLGYLCLPTSTTTAQVADSPPETDLVDYSGIPGQEGASSSARLEGMLYLEIPAASGIDTLVLTYWEKMLSSSPAISPGHSIPLVGHKGTFFEGSGNMTVFTCYLPEEVDEGYFSLSDGKVDLIRNWNFKGLDRVRIRFEQSSGLLLFGGPQADFYRTQYYLDQAVAESKFNSDPLLLAGTSLGLFENSSSGERYRRALQKPDDLYVKLKVLVPVETGWEYLKEYLSIPVTQNPAWKVVQRFKDVLTATEYQLLEARVVGTMLKQGVNRAEFALDHLKESPAKQAELLGWAADLHMETLGASHPLLIEGAVGLALVEAKIKKEDFFGVVDTYPARMKDPMIGNYVLGNYNKFGDNLSTTLDSSIAFIETSWIKEQLISLKEVQLGGFLSRGLYDERGESVDLTDYSGKTLLIHYWISGCKFCIDDYQTVLTPLKGLLAEESGFSDASDIILVTINADSGEDSWRNSLRTGKYTSDQFLNLKAVADSEVLSRYGIEAYPQKMIVGPDSKVRFQSLHRLSPGQLHEMLDSIQAEYANQSITLHHTQP</sequence>
<proteinExistence type="predicted"/>
<evidence type="ECO:0000313" key="3">
    <source>
        <dbReference type="Proteomes" id="UP001157915"/>
    </source>
</evidence>
<dbReference type="Gene3D" id="3.40.30.10">
    <property type="entry name" value="Glutaredoxin"/>
    <property type="match status" value="1"/>
</dbReference>
<dbReference type="EMBL" id="FXUA01000008">
    <property type="protein sequence ID" value="SMP33481.1"/>
    <property type="molecule type" value="Genomic_DNA"/>
</dbReference>
<reference evidence="2 3" key="1">
    <citation type="submission" date="2017-05" db="EMBL/GenBank/DDBJ databases">
        <authorList>
            <person name="Varghese N."/>
            <person name="Submissions S."/>
        </authorList>
    </citation>
    <scope>NUCLEOTIDE SEQUENCE [LARGE SCALE GENOMIC DNA]</scope>
    <source>
        <strain evidence="2 3">DSM 15360</strain>
    </source>
</reference>
<keyword evidence="1" id="KW-0732">Signal</keyword>
<protein>
    <recommendedName>
        <fullName evidence="4">Thioredoxin domain-containing protein</fullName>
    </recommendedName>
</protein>
<keyword evidence="3" id="KW-1185">Reference proteome</keyword>
<accession>A0ABY1PID1</accession>
<gene>
    <name evidence="2" type="ORF">SAMN06265367_108197</name>
</gene>
<evidence type="ECO:0008006" key="4">
    <source>
        <dbReference type="Google" id="ProtNLM"/>
    </source>
</evidence>
<feature type="signal peptide" evidence="1">
    <location>
        <begin position="1"/>
        <end position="24"/>
    </location>
</feature>